<feature type="transmembrane region" description="Helical" evidence="1">
    <location>
        <begin position="41"/>
        <end position="63"/>
    </location>
</feature>
<dbReference type="EMBL" id="AP023361">
    <property type="protein sequence ID" value="BCJ91055.1"/>
    <property type="molecule type" value="Genomic_DNA"/>
</dbReference>
<feature type="transmembrane region" description="Helical" evidence="1">
    <location>
        <begin position="228"/>
        <end position="249"/>
    </location>
</feature>
<keyword evidence="1" id="KW-1133">Transmembrane helix</keyword>
<evidence type="ECO:0000313" key="3">
    <source>
        <dbReference type="Proteomes" id="UP000515317"/>
    </source>
</evidence>
<dbReference type="PANTHER" id="PTHR38592">
    <property type="entry name" value="BLL4819 PROTEIN"/>
    <property type="match status" value="1"/>
</dbReference>
<dbReference type="InterPro" id="IPR014550">
    <property type="entry name" value="UCP028704_OpgC"/>
</dbReference>
<dbReference type="PANTHER" id="PTHR38592:SF3">
    <property type="entry name" value="BLL4819 PROTEIN"/>
    <property type="match status" value="1"/>
</dbReference>
<dbReference type="AlphaFoldDB" id="A0A6S6QU07"/>
<reference evidence="2 3" key="1">
    <citation type="submission" date="2020-08" db="EMBL/GenBank/DDBJ databases">
        <title>Genome sequence of Rhizobiales bacterium strain IZ6.</title>
        <authorList>
            <person name="Nakai R."/>
            <person name="Naganuma T."/>
        </authorList>
    </citation>
    <scope>NUCLEOTIDE SEQUENCE [LARGE SCALE GENOMIC DNA]</scope>
    <source>
        <strain evidence="2 3">IZ6</strain>
    </source>
</reference>
<feature type="transmembrane region" description="Helical" evidence="1">
    <location>
        <begin position="83"/>
        <end position="105"/>
    </location>
</feature>
<feature type="transmembrane region" description="Helical" evidence="1">
    <location>
        <begin position="310"/>
        <end position="326"/>
    </location>
</feature>
<feature type="transmembrane region" description="Helical" evidence="1">
    <location>
        <begin position="140"/>
        <end position="161"/>
    </location>
</feature>
<dbReference type="Proteomes" id="UP000515317">
    <property type="component" value="Chromosome"/>
</dbReference>
<name>A0A6S6QU07_9HYPH</name>
<dbReference type="PIRSF" id="PIRSF028704">
    <property type="entry name" value="UPC028704"/>
    <property type="match status" value="1"/>
</dbReference>
<feature type="transmembrane region" description="Helical" evidence="1">
    <location>
        <begin position="12"/>
        <end position="29"/>
    </location>
</feature>
<organism evidence="2 3">
    <name type="scientific">Terrihabitans soli</name>
    <dbReference type="NCBI Taxonomy" id="708113"/>
    <lineage>
        <taxon>Bacteria</taxon>
        <taxon>Pseudomonadati</taxon>
        <taxon>Pseudomonadota</taxon>
        <taxon>Alphaproteobacteria</taxon>
        <taxon>Hyphomicrobiales</taxon>
        <taxon>Terrihabitans</taxon>
    </lineage>
</organism>
<evidence type="ECO:0000313" key="2">
    <source>
        <dbReference type="EMBL" id="BCJ91055.1"/>
    </source>
</evidence>
<protein>
    <submittedName>
        <fullName evidence="2">Membrane protein</fullName>
    </submittedName>
</protein>
<sequence>MGSRENTRLLSVDFWRGLALLTIFVNHIPGNMFERFTHRNFGFSDATEVFVMLAGVAAALAYLPRFRRGHAGTTSFRIVQRAFQLYMAHIVLIIVCGAIIAHSVATTGDMRYFEALHLDILINDTVPGLVGLAALGLQPAYLNILPLYIVLLIMAPVLLFLAGRSLVAMLALSGALYLASQLLWLNFPTYPSEGWWFLNPLCWQLLFAIGIALGAKIIDGGWPQFPRWLLWISCTYLAVSCVWIVSGFYPSWNPHWIPRFIWDFDKTNLFLPRLLHVLALTYVAAHLPVERWLRDNELMRPFVVLGRHSLAVFCLGTVFAIAAQMVRAQFGGSPGLDTILITSGILSQLVLAGVLEWYRSGSSALSAASQRQHS</sequence>
<keyword evidence="1" id="KW-0472">Membrane</keyword>
<keyword evidence="1" id="KW-0812">Transmembrane</keyword>
<dbReference type="KEGG" id="tso:IZ6_17900"/>
<gene>
    <name evidence="2" type="ORF">IZ6_17900</name>
</gene>
<evidence type="ECO:0000256" key="1">
    <source>
        <dbReference type="SAM" id="Phobius"/>
    </source>
</evidence>
<dbReference type="RefSeq" id="WP_222874735.1">
    <property type="nucleotide sequence ID" value="NZ_AP023361.1"/>
</dbReference>
<keyword evidence="3" id="KW-1185">Reference proteome</keyword>
<feature type="transmembrane region" description="Helical" evidence="1">
    <location>
        <begin position="166"/>
        <end position="184"/>
    </location>
</feature>
<accession>A0A6S6QU07</accession>
<feature type="transmembrane region" description="Helical" evidence="1">
    <location>
        <begin position="338"/>
        <end position="358"/>
    </location>
</feature>
<proteinExistence type="predicted"/>
<dbReference type="Pfam" id="PF10129">
    <property type="entry name" value="OpgC_C"/>
    <property type="match status" value="1"/>
</dbReference>
<feature type="transmembrane region" description="Helical" evidence="1">
    <location>
        <begin position="269"/>
        <end position="289"/>
    </location>
</feature>
<feature type="transmembrane region" description="Helical" evidence="1">
    <location>
        <begin position="196"/>
        <end position="216"/>
    </location>
</feature>